<name>A0A8D9EZL8_9HEMI</name>
<reference evidence="1" key="1">
    <citation type="submission" date="2021-05" db="EMBL/GenBank/DDBJ databases">
        <authorList>
            <person name="Alioto T."/>
            <person name="Alioto T."/>
            <person name="Gomez Garrido J."/>
        </authorList>
    </citation>
    <scope>NUCLEOTIDE SEQUENCE</scope>
</reference>
<sequence>MAIFNTMAGDETPLHKLHYLFGFLPLPLTSLTSVFQNPELINSELRTSSVKIKGTCFVRFFSQLKSSLEFYIKFIFGSDISHISALCFRHNLLSFDSLVPTTGEERGTPEVT</sequence>
<proteinExistence type="predicted"/>
<dbReference type="AlphaFoldDB" id="A0A8D9EZL8"/>
<protein>
    <submittedName>
        <fullName evidence="1">Uncharacterized protein</fullName>
    </submittedName>
</protein>
<evidence type="ECO:0000313" key="1">
    <source>
        <dbReference type="EMBL" id="CAG6769815.1"/>
    </source>
</evidence>
<dbReference type="EMBL" id="HBUF01580026">
    <property type="protein sequence ID" value="CAG6769815.1"/>
    <property type="molecule type" value="Transcribed_RNA"/>
</dbReference>
<organism evidence="1">
    <name type="scientific">Cacopsylla melanoneura</name>
    <dbReference type="NCBI Taxonomy" id="428564"/>
    <lineage>
        <taxon>Eukaryota</taxon>
        <taxon>Metazoa</taxon>
        <taxon>Ecdysozoa</taxon>
        <taxon>Arthropoda</taxon>
        <taxon>Hexapoda</taxon>
        <taxon>Insecta</taxon>
        <taxon>Pterygota</taxon>
        <taxon>Neoptera</taxon>
        <taxon>Paraneoptera</taxon>
        <taxon>Hemiptera</taxon>
        <taxon>Sternorrhyncha</taxon>
        <taxon>Psylloidea</taxon>
        <taxon>Psyllidae</taxon>
        <taxon>Psyllinae</taxon>
        <taxon>Cacopsylla</taxon>
    </lineage>
</organism>
<accession>A0A8D9EZL8</accession>